<dbReference type="Proteomes" id="UP001497512">
    <property type="component" value="Chromosome 10"/>
</dbReference>
<evidence type="ECO:0000259" key="2">
    <source>
        <dbReference type="PROSITE" id="PS51397"/>
    </source>
</evidence>
<feature type="region of interest" description="Disordered" evidence="1">
    <location>
        <begin position="289"/>
        <end position="515"/>
    </location>
</feature>
<dbReference type="PANTHER" id="PTHR47796:SF1">
    <property type="entry name" value="OS08G0500800 PROTEIN"/>
    <property type="match status" value="1"/>
</dbReference>
<feature type="compositionally biased region" description="Basic and acidic residues" evidence="1">
    <location>
        <begin position="339"/>
        <end position="354"/>
    </location>
</feature>
<evidence type="ECO:0000313" key="4">
    <source>
        <dbReference type="Proteomes" id="UP001497512"/>
    </source>
</evidence>
<dbReference type="SUPFAM" id="SSF143503">
    <property type="entry name" value="PUG domain-like"/>
    <property type="match status" value="1"/>
</dbReference>
<gene>
    <name evidence="3" type="ORF">CSSPTR1EN2_LOCUS2711</name>
</gene>
<feature type="compositionally biased region" description="Low complexity" evidence="1">
    <location>
        <begin position="315"/>
        <end position="327"/>
    </location>
</feature>
<dbReference type="SMART" id="SM00580">
    <property type="entry name" value="PUG"/>
    <property type="match status" value="1"/>
</dbReference>
<sequence>MATTKEEEKKVHLRVEYRKKPYAVEMVLQGSTIGDLGNELQRLTGVLPRTMRLFLPPQGRNRVAASFLLPGSEQHASLALSESGLTEGQVIRMMGALPEEITEVSLPSTKRVDNRILGFAEEDYRAKQRATLGAGHSRQLPQGPYVFSQFQTLQLPNVELNPPPQQALGIMHKLASDPGIIAIMKKHRWQVGVMTELAPVGYVGVSPKCLLGFNKNRGEEISLRLRTDDLQGFRKYESIKKTLLHELAHMVHDEHDEKFHSLDKQLNQEAEALDWTRSKGHSLSGARYAEELDEDTPMDVGGVKSGHKLGGNPTAAGGPRSAAAEAALFSKLEPDPDDSEKTDKLTSLEGKVEPDPDDSIGGMGEQSSHSFDQRNFGQNHWSEPDPDEEGEADRMKGRAEPDQDEASQHLEIGKEPDPDEVSYNTTVSHKSTRELCRSQATSQEGDENPNVMRDAEPDPDDEATSVHEDKESDADEMLDEPNVDKAPVSLQKNEEPNLDKMREEPDPDEAVGFSQDSAPCEASLDVVSREQKADQDTVLDLEVVDDELIRIQDAAAAATARLQGAIAMLKQQASPSEMATVVQTLFTILRNVMDHPNDSKFRHLRKGNPTFQHRVAKYEGAVEVLRVVGFSDGESEQGTSGPDYLVLKSTDPGLLWLACSSLEGCLA</sequence>
<keyword evidence="4" id="KW-1185">Reference proteome</keyword>
<accession>A0ABP0TEV2</accession>
<proteinExistence type="predicted"/>
<dbReference type="Pfam" id="PF09409">
    <property type="entry name" value="PUB"/>
    <property type="match status" value="1"/>
</dbReference>
<dbReference type="PANTHER" id="PTHR47796">
    <property type="entry name" value="ZINC METALLOPROTEINASE-LIKE PROTEIN"/>
    <property type="match status" value="1"/>
</dbReference>
<feature type="compositionally biased region" description="Acidic residues" evidence="1">
    <location>
        <begin position="471"/>
        <end position="481"/>
    </location>
</feature>
<dbReference type="InterPro" id="IPR018997">
    <property type="entry name" value="PUB_domain"/>
</dbReference>
<organism evidence="3 4">
    <name type="scientific">Sphagnum troendelagicum</name>
    <dbReference type="NCBI Taxonomy" id="128251"/>
    <lineage>
        <taxon>Eukaryota</taxon>
        <taxon>Viridiplantae</taxon>
        <taxon>Streptophyta</taxon>
        <taxon>Embryophyta</taxon>
        <taxon>Bryophyta</taxon>
        <taxon>Sphagnophytina</taxon>
        <taxon>Sphagnopsida</taxon>
        <taxon>Sphagnales</taxon>
        <taxon>Sphagnaceae</taxon>
        <taxon>Sphagnum</taxon>
    </lineage>
</organism>
<dbReference type="InterPro" id="IPR013536">
    <property type="entry name" value="WLM_dom"/>
</dbReference>
<feature type="compositionally biased region" description="Basic and acidic residues" evidence="1">
    <location>
        <begin position="492"/>
        <end position="504"/>
    </location>
</feature>
<feature type="domain" description="WLM" evidence="2">
    <location>
        <begin position="138"/>
        <end position="332"/>
    </location>
</feature>
<dbReference type="InterPro" id="IPR036339">
    <property type="entry name" value="PUB-like_dom_sf"/>
</dbReference>
<evidence type="ECO:0000256" key="1">
    <source>
        <dbReference type="SAM" id="MobiDB-lite"/>
    </source>
</evidence>
<dbReference type="Gene3D" id="1.20.58.2190">
    <property type="match status" value="1"/>
</dbReference>
<feature type="compositionally biased region" description="Basic and acidic residues" evidence="1">
    <location>
        <begin position="392"/>
        <end position="416"/>
    </location>
</feature>
<protein>
    <recommendedName>
        <fullName evidence="2">WLM domain-containing protein</fullName>
    </recommendedName>
</protein>
<dbReference type="EMBL" id="OZ019902">
    <property type="protein sequence ID" value="CAK9194809.1"/>
    <property type="molecule type" value="Genomic_DNA"/>
</dbReference>
<evidence type="ECO:0000313" key="3">
    <source>
        <dbReference type="EMBL" id="CAK9194809.1"/>
    </source>
</evidence>
<dbReference type="CDD" id="cd10463">
    <property type="entry name" value="PUB_WLM"/>
    <property type="match status" value="1"/>
</dbReference>
<reference evidence="3" key="1">
    <citation type="submission" date="2024-02" db="EMBL/GenBank/DDBJ databases">
        <authorList>
            <consortium name="ELIXIR-Norway"/>
            <consortium name="Elixir Norway"/>
        </authorList>
    </citation>
    <scope>NUCLEOTIDE SEQUENCE</scope>
</reference>
<dbReference type="Pfam" id="PF08325">
    <property type="entry name" value="WLM"/>
    <property type="match status" value="1"/>
</dbReference>
<dbReference type="Gene3D" id="3.10.20.90">
    <property type="entry name" value="Phosphatidylinositol 3-kinase Catalytic Subunit, Chain A, domain 1"/>
    <property type="match status" value="1"/>
</dbReference>
<feature type="compositionally biased region" description="Polar residues" evidence="1">
    <location>
        <begin position="365"/>
        <end position="381"/>
    </location>
</feature>
<name>A0ABP0TEV2_9BRYO</name>
<dbReference type="PROSITE" id="PS51397">
    <property type="entry name" value="WLM"/>
    <property type="match status" value="1"/>
</dbReference>